<dbReference type="EMBL" id="MT774400">
    <property type="protein sequence ID" value="QOR57131.1"/>
    <property type="molecule type" value="Genomic_DNA"/>
</dbReference>
<accession>A0A7M1RT79</accession>
<protein>
    <submittedName>
        <fullName evidence="1">Uncharacterized protein</fullName>
    </submittedName>
</protein>
<evidence type="ECO:0000313" key="2">
    <source>
        <dbReference type="Proteomes" id="UP000593850"/>
    </source>
</evidence>
<sequence length="99" mass="12049">MGLINFIREKLPEPLDKVSKELRMKEKLIQRINSVVPQCYKNRYHYKEGISKVRNIFFFWEERGTEILHLIDVDGMNSEDERKFRELEIKARNYKEQCV</sequence>
<dbReference type="GeneID" id="65131061"/>
<reference evidence="1 2" key="1">
    <citation type="submission" date="2020-07" db="EMBL/GenBank/DDBJ databases">
        <title>Taxonomic proposal: Crassvirales, a new order of highly abundant and diverse bacterial viruses.</title>
        <authorList>
            <person name="Shkoporov A.N."/>
            <person name="Stockdale S.R."/>
            <person name="Guerin E."/>
            <person name="Ross R.P."/>
            <person name="Hill C."/>
        </authorList>
    </citation>
    <scope>NUCLEOTIDE SEQUENCE [LARGE SCALE GENOMIC DNA]</scope>
</reference>
<dbReference type="Proteomes" id="UP000593850">
    <property type="component" value="Segment"/>
</dbReference>
<evidence type="ECO:0000313" key="1">
    <source>
        <dbReference type="EMBL" id="QOR57131.1"/>
    </source>
</evidence>
<dbReference type="RefSeq" id="YP_010112583.1">
    <property type="nucleotide sequence ID" value="NC_055893.1"/>
</dbReference>
<keyword evidence="2" id="KW-1185">Reference proteome</keyword>
<organism evidence="1 2">
    <name type="scientific">uncultured phage cr4_1</name>
    <dbReference type="NCBI Taxonomy" id="2772084"/>
    <lineage>
        <taxon>Viruses</taxon>
        <taxon>Duplodnaviria</taxon>
        <taxon>Heunggongvirae</taxon>
        <taxon>Uroviricota</taxon>
        <taxon>Caudoviricetes</taxon>
        <taxon>Crassvirales</taxon>
        <taxon>Suoliviridae</taxon>
        <taxon>Loutivirinae</taxon>
        <taxon>Buorbuivirus</taxon>
        <taxon>Buorbuivirus hominis</taxon>
    </lineage>
</organism>
<name>A0A7M1RT79_9CAUD</name>
<proteinExistence type="predicted"/>
<dbReference type="KEGG" id="vg:65131061"/>